<proteinExistence type="predicted"/>
<sequence>MERKLDFKITKDDSENSSTSRNRPIPLERRKSQLSIEYRTLSIKLEESRTRTLEDKEKDPRIKKELEIDFHKLSIHELGLRFNTNTSSGLASSTATQRLQRNGKNIISPPDSKIFKKILGYLFGGFCPLLWFASLICWLAWQPLGNPPDKTNMGLAILLLIVIFLQAIFNGYQDWSSSAVMKSINSMLPSTATVIRDGKTQTVPLSTLVIGDLIVLKLGTKVPADVRIIHQVDLKFDKSVLTGENKPIGASVDMTDDIYLESRNIGLMGTLITNGEGLGIVVATGDRTVMGKIAKLSSSTRQESSILQKEITKFVIIVTSLAIFTAAITLIIWATWLRVSYPNFINLPGALVNAIGVLVAYVPEGLPIAVTLTLTLVARKMARQKVLVKNLTVVETLGCVNVIASDKTGTLTQNRMFVDKIHIGNDSYNQEQSLQAKNSKSLGFCQLVSVGRLCNAASFDPKTADFPIDERVILGDGTDSAVLRFVTKYAVDNSEIDKFVKIAEIPFNSKNKWMLRVMKPKDNDNVYNTNKHIVLIKGAPDVLLGSCTRIMDPDGTERPLDDKSRQTLTNKQAEWSGAGTRVILLCRRIITNESEIPSDTSDLEALGQLSYNLTVIGLMGILDPPRPEIPDVIRTCRGAGIRIFMVTGDYSLTAASIAKQVGIFTDSENNLHTVTDLDQFPDKLEIVEHKEPTTREKSPKKVKSLLLTGADVATLSDKQWDVVITYDEIVFARTTPEQKLRIVQEFQNRDSVVGVTGDGVNDAPALKAANIGIAMGGGSEVAIEAADMVLLDNNFSSIVVALESGRLVFDNLKKVILYLLPAGSWSELIPVLVNVFLGVPLPLSTFLMISICVLTDMLPSIALMYEKAEKDVLTRPPRNPKTSHLVDWRLLVHAYLFLGMIEAFFSHVMYFRYMQQYGGFSASDLLLAFDKWSDGYKNYTQDQLNEFMYTGQSVLFVSLVVMQACGNVFATRTRYLSLFQHSPIKKRSKNYYIFAAQVGSILLACFIIYTPGINESLNTRPIPVEFWFFPLVFAVAIVIVDEIRKFFVRRRSPPCFYKLAW</sequence>
<reference evidence="1" key="1">
    <citation type="submission" date="2021-06" db="EMBL/GenBank/DDBJ databases">
        <authorList>
            <person name="Kallberg Y."/>
            <person name="Tangrot J."/>
            <person name="Rosling A."/>
        </authorList>
    </citation>
    <scope>NUCLEOTIDE SEQUENCE</scope>
    <source>
        <strain evidence="1">IL203A</strain>
    </source>
</reference>
<protein>
    <submittedName>
        <fullName evidence="1">13207_t:CDS:1</fullName>
    </submittedName>
</protein>
<dbReference type="EMBL" id="CAJVPU010000250">
    <property type="protein sequence ID" value="CAG8444823.1"/>
    <property type="molecule type" value="Genomic_DNA"/>
</dbReference>
<organism evidence="1 2">
    <name type="scientific">Dentiscutata heterogama</name>
    <dbReference type="NCBI Taxonomy" id="1316150"/>
    <lineage>
        <taxon>Eukaryota</taxon>
        <taxon>Fungi</taxon>
        <taxon>Fungi incertae sedis</taxon>
        <taxon>Mucoromycota</taxon>
        <taxon>Glomeromycotina</taxon>
        <taxon>Glomeromycetes</taxon>
        <taxon>Diversisporales</taxon>
        <taxon>Gigasporaceae</taxon>
        <taxon>Dentiscutata</taxon>
    </lineage>
</organism>
<comment type="caution">
    <text evidence="1">The sequence shown here is derived from an EMBL/GenBank/DDBJ whole genome shotgun (WGS) entry which is preliminary data.</text>
</comment>
<accession>A0ACA9K086</accession>
<name>A0ACA9K086_9GLOM</name>
<evidence type="ECO:0000313" key="2">
    <source>
        <dbReference type="Proteomes" id="UP000789702"/>
    </source>
</evidence>
<gene>
    <name evidence="1" type="ORF">DHETER_LOCUS496</name>
</gene>
<dbReference type="Proteomes" id="UP000789702">
    <property type="component" value="Unassembled WGS sequence"/>
</dbReference>
<keyword evidence="2" id="KW-1185">Reference proteome</keyword>
<evidence type="ECO:0000313" key="1">
    <source>
        <dbReference type="EMBL" id="CAG8444823.1"/>
    </source>
</evidence>